<protein>
    <submittedName>
        <fullName evidence="3">HpcH/HpaI aldolase/citrate lyase family protein</fullName>
    </submittedName>
</protein>
<keyword evidence="3" id="KW-0456">Lyase</keyword>
<comment type="caution">
    <text evidence="3">The sequence shown here is derived from an EMBL/GenBank/DDBJ whole genome shotgun (WGS) entry which is preliminary data.</text>
</comment>
<sequence length="265" mass="29813">MNTREKKMLEILRRGREEFGVLAVKAEFEAEGTRVDELLRLLEIARKAGVNLGLKIGGCEAIRDLLESRQFGVEYVIAPMIESPYAVSKFIEAKNKVFQADEQENTDFLFNLETITAYHNLPKLIEAAQVPEGADGIVFGRVDFALSAGMSRAEIGSDKVTDMVIEVAKATRAAGLDLVVGGGVSLETLPALRRIAETHMTRFETRKVIFSKDALQTAKIEDGLLQAVHFELLWLQNKREYYGMIEREDAARLKMLEDRWHVLNQ</sequence>
<dbReference type="AlphaFoldDB" id="A0A1J5RTD6"/>
<dbReference type="EMBL" id="MLJW01000224">
    <property type="protein sequence ID" value="OIQ92739.1"/>
    <property type="molecule type" value="Genomic_DNA"/>
</dbReference>
<proteinExistence type="predicted"/>
<evidence type="ECO:0000259" key="2">
    <source>
        <dbReference type="Pfam" id="PF03328"/>
    </source>
</evidence>
<organism evidence="3">
    <name type="scientific">mine drainage metagenome</name>
    <dbReference type="NCBI Taxonomy" id="410659"/>
    <lineage>
        <taxon>unclassified sequences</taxon>
        <taxon>metagenomes</taxon>
        <taxon>ecological metagenomes</taxon>
    </lineage>
</organism>
<dbReference type="GO" id="GO:0046872">
    <property type="term" value="F:metal ion binding"/>
    <property type="evidence" value="ECO:0007669"/>
    <property type="project" value="UniProtKB-KW"/>
</dbReference>
<reference evidence="3" key="1">
    <citation type="submission" date="2016-10" db="EMBL/GenBank/DDBJ databases">
        <title>Sequence of Gallionella enrichment culture.</title>
        <authorList>
            <person name="Poehlein A."/>
            <person name="Muehling M."/>
            <person name="Daniel R."/>
        </authorList>
    </citation>
    <scope>NUCLEOTIDE SEQUENCE</scope>
</reference>
<dbReference type="InterPro" id="IPR005000">
    <property type="entry name" value="Aldolase/citrate-lyase_domain"/>
</dbReference>
<evidence type="ECO:0000256" key="1">
    <source>
        <dbReference type="ARBA" id="ARBA00022723"/>
    </source>
</evidence>
<dbReference type="InterPro" id="IPR040442">
    <property type="entry name" value="Pyrv_kinase-like_dom_sf"/>
</dbReference>
<dbReference type="Gene3D" id="3.20.20.60">
    <property type="entry name" value="Phosphoenolpyruvate-binding domains"/>
    <property type="match status" value="1"/>
</dbReference>
<dbReference type="Pfam" id="PF03328">
    <property type="entry name" value="HpcH_HpaI"/>
    <property type="match status" value="1"/>
</dbReference>
<dbReference type="InterPro" id="IPR015813">
    <property type="entry name" value="Pyrv/PenolPyrv_kinase-like_dom"/>
</dbReference>
<gene>
    <name evidence="3" type="ORF">GALL_253420</name>
</gene>
<evidence type="ECO:0000313" key="3">
    <source>
        <dbReference type="EMBL" id="OIQ92739.1"/>
    </source>
</evidence>
<accession>A0A1J5RTD6</accession>
<name>A0A1J5RTD6_9ZZZZ</name>
<dbReference type="GO" id="GO:0016829">
    <property type="term" value="F:lyase activity"/>
    <property type="evidence" value="ECO:0007669"/>
    <property type="project" value="UniProtKB-KW"/>
</dbReference>
<dbReference type="SUPFAM" id="SSF51621">
    <property type="entry name" value="Phosphoenolpyruvate/pyruvate domain"/>
    <property type="match status" value="1"/>
</dbReference>
<keyword evidence="1" id="KW-0479">Metal-binding</keyword>
<feature type="domain" description="HpcH/HpaI aldolase/citrate lyase" evidence="2">
    <location>
        <begin position="39"/>
        <end position="180"/>
    </location>
</feature>